<evidence type="ECO:0000313" key="2">
    <source>
        <dbReference type="EMBL" id="CAJ0578273.1"/>
    </source>
</evidence>
<gene>
    <name evidence="2" type="ORF">MSPICULIGERA_LOCUS16532</name>
</gene>
<dbReference type="EMBL" id="CATQJA010002653">
    <property type="protein sequence ID" value="CAJ0578273.1"/>
    <property type="molecule type" value="Genomic_DNA"/>
</dbReference>
<evidence type="ECO:0000256" key="1">
    <source>
        <dbReference type="SAM" id="MobiDB-lite"/>
    </source>
</evidence>
<name>A0AA36D1U6_9BILA</name>
<protein>
    <submittedName>
        <fullName evidence="2">Uncharacterized protein</fullName>
    </submittedName>
</protein>
<evidence type="ECO:0000313" key="3">
    <source>
        <dbReference type="Proteomes" id="UP001177023"/>
    </source>
</evidence>
<feature type="non-terminal residue" evidence="2">
    <location>
        <position position="1"/>
    </location>
</feature>
<feature type="region of interest" description="Disordered" evidence="1">
    <location>
        <begin position="1"/>
        <end position="44"/>
    </location>
</feature>
<comment type="caution">
    <text evidence="2">The sequence shown here is derived from an EMBL/GenBank/DDBJ whole genome shotgun (WGS) entry which is preliminary data.</text>
</comment>
<dbReference type="Proteomes" id="UP001177023">
    <property type="component" value="Unassembled WGS sequence"/>
</dbReference>
<keyword evidence="3" id="KW-1185">Reference proteome</keyword>
<reference evidence="2" key="1">
    <citation type="submission" date="2023-06" db="EMBL/GenBank/DDBJ databases">
        <authorList>
            <person name="Delattre M."/>
        </authorList>
    </citation>
    <scope>NUCLEOTIDE SEQUENCE</scope>
    <source>
        <strain evidence="2">AF72</strain>
    </source>
</reference>
<feature type="compositionally biased region" description="Gly residues" evidence="1">
    <location>
        <begin position="1"/>
        <end position="12"/>
    </location>
</feature>
<proteinExistence type="predicted"/>
<accession>A0AA36D1U6</accession>
<dbReference type="AlphaFoldDB" id="A0AA36D1U6"/>
<feature type="compositionally biased region" description="Basic residues" evidence="1">
    <location>
        <begin position="26"/>
        <end position="43"/>
    </location>
</feature>
<sequence length="149" mass="15997">MLGGQRAEGGGADEAAPVLPKSTKAASKKVKKSGPKRPTKRTKAGQPQLMNMCYYCEEDFREMCAGISCCAGCSTRTHAYISKGASECVKSAACSRITKLKANENFMSLPCARTTIIILAQRCGSCFEDSIPEETMFRLDAARALAAKE</sequence>
<organism evidence="2 3">
    <name type="scientific">Mesorhabditis spiculigera</name>
    <dbReference type="NCBI Taxonomy" id="96644"/>
    <lineage>
        <taxon>Eukaryota</taxon>
        <taxon>Metazoa</taxon>
        <taxon>Ecdysozoa</taxon>
        <taxon>Nematoda</taxon>
        <taxon>Chromadorea</taxon>
        <taxon>Rhabditida</taxon>
        <taxon>Rhabditina</taxon>
        <taxon>Rhabditomorpha</taxon>
        <taxon>Rhabditoidea</taxon>
        <taxon>Rhabditidae</taxon>
        <taxon>Mesorhabditinae</taxon>
        <taxon>Mesorhabditis</taxon>
    </lineage>
</organism>